<evidence type="ECO:0000256" key="2">
    <source>
        <dbReference type="ARBA" id="ARBA00022989"/>
    </source>
</evidence>
<keyword evidence="5" id="KW-1185">Reference proteome</keyword>
<name>A0A2I1MBF4_9FIRM</name>
<comment type="caution">
    <text evidence="4">The sequence shown here is derived from an EMBL/GenBank/DDBJ whole genome shotgun (WGS) entry which is preliminary data.</text>
</comment>
<feature type="transmembrane region" description="Helical" evidence="3">
    <location>
        <begin position="150"/>
        <end position="173"/>
    </location>
</feature>
<feature type="transmembrane region" description="Helical" evidence="3">
    <location>
        <begin position="43"/>
        <end position="68"/>
    </location>
</feature>
<dbReference type="InterPro" id="IPR009825">
    <property type="entry name" value="ECF_substrate-spec-like"/>
</dbReference>
<proteinExistence type="predicted"/>
<keyword evidence="2 3" id="KW-1133">Transmembrane helix</keyword>
<sequence>MKNLTTKKLTYVALFAALTFVSNYLQIPMVTPFGNTRFHLGNVFCLLSGIILGPLYGGLAAGLGPALFDLFDPIYFTSAPTTFINKFAMAAVAGYFFYKKIDRENKARIVIASILGQLTYIILYLVKTFIEDYYVLNLTKVATMTEITQKASVSLVNGIISVIFASILAIPILKAVKFE</sequence>
<feature type="transmembrane region" description="Helical" evidence="3">
    <location>
        <begin position="12"/>
        <end position="31"/>
    </location>
</feature>
<feature type="transmembrane region" description="Helical" evidence="3">
    <location>
        <begin position="109"/>
        <end position="130"/>
    </location>
</feature>
<dbReference type="Proteomes" id="UP000234335">
    <property type="component" value="Unassembled WGS sequence"/>
</dbReference>
<feature type="transmembrane region" description="Helical" evidence="3">
    <location>
        <begin position="74"/>
        <end position="97"/>
    </location>
</feature>
<reference evidence="4 5" key="1">
    <citation type="submission" date="2017-12" db="EMBL/GenBank/DDBJ databases">
        <title>Phylogenetic diversity of female urinary microbiome.</title>
        <authorList>
            <person name="Thomas-White K."/>
            <person name="Wolfe A.J."/>
        </authorList>
    </citation>
    <scope>NUCLEOTIDE SEQUENCE [LARGE SCALE GENOMIC DNA]</scope>
    <source>
        <strain evidence="4 5">UMB0119</strain>
    </source>
</reference>
<evidence type="ECO:0000313" key="5">
    <source>
        <dbReference type="Proteomes" id="UP000234335"/>
    </source>
</evidence>
<dbReference type="GO" id="GO:0016020">
    <property type="term" value="C:membrane"/>
    <property type="evidence" value="ECO:0007669"/>
    <property type="project" value="InterPro"/>
</dbReference>
<keyword evidence="1 3" id="KW-0812">Transmembrane</keyword>
<keyword evidence="3" id="KW-0472">Membrane</keyword>
<gene>
    <name evidence="4" type="ORF">CYJ34_01815</name>
</gene>
<evidence type="ECO:0000256" key="3">
    <source>
        <dbReference type="SAM" id="Phobius"/>
    </source>
</evidence>
<dbReference type="RefSeq" id="WP_101539631.1">
    <property type="nucleotide sequence ID" value="NZ_JBHWQV010000058.1"/>
</dbReference>
<dbReference type="Gene3D" id="1.10.1760.20">
    <property type="match status" value="1"/>
</dbReference>
<dbReference type="PANTHER" id="PTHR37815:SF3">
    <property type="entry name" value="UPF0397 PROTEIN SPR0429"/>
    <property type="match status" value="1"/>
</dbReference>
<protein>
    <submittedName>
        <fullName evidence="4">ECF transporter S component</fullName>
    </submittedName>
</protein>
<organism evidence="4 5">
    <name type="scientific">Anaerococcus octavius</name>
    <dbReference type="NCBI Taxonomy" id="54007"/>
    <lineage>
        <taxon>Bacteria</taxon>
        <taxon>Bacillati</taxon>
        <taxon>Bacillota</taxon>
        <taxon>Tissierellia</taxon>
        <taxon>Tissierellales</taxon>
        <taxon>Peptoniphilaceae</taxon>
        <taxon>Anaerococcus</taxon>
    </lineage>
</organism>
<dbReference type="AlphaFoldDB" id="A0A2I1MBF4"/>
<evidence type="ECO:0000313" key="4">
    <source>
        <dbReference type="EMBL" id="PKZ17471.1"/>
    </source>
</evidence>
<accession>A0A2I1MBF4</accession>
<dbReference type="PANTHER" id="PTHR37815">
    <property type="entry name" value="UPF0397 PROTEIN BC_2624-RELATED"/>
    <property type="match status" value="1"/>
</dbReference>
<evidence type="ECO:0000256" key="1">
    <source>
        <dbReference type="ARBA" id="ARBA00022692"/>
    </source>
</evidence>
<dbReference type="Pfam" id="PF07155">
    <property type="entry name" value="ECF-ribofla_trS"/>
    <property type="match status" value="1"/>
</dbReference>
<dbReference type="EMBL" id="PKGS01000001">
    <property type="protein sequence ID" value="PKZ17471.1"/>
    <property type="molecule type" value="Genomic_DNA"/>
</dbReference>